<dbReference type="PANTHER" id="PTHR43654">
    <property type="entry name" value="GLUTAMATE 5-KINASE"/>
    <property type="match status" value="1"/>
</dbReference>
<comment type="function">
    <text evidence="8">Catalyzes the transfer of a phosphate group to glutamate to form L-glutamate 5-phosphate.</text>
</comment>
<proteinExistence type="inferred from homology"/>
<dbReference type="PANTHER" id="PTHR43654:SF1">
    <property type="entry name" value="ISOPENTENYL PHOSPHATE KINASE"/>
    <property type="match status" value="1"/>
</dbReference>
<comment type="subcellular location">
    <subcellularLocation>
        <location evidence="8">Cytoplasm</location>
    </subcellularLocation>
</comment>
<dbReference type="AlphaFoldDB" id="U1YA36"/>
<dbReference type="SMART" id="SM00359">
    <property type="entry name" value="PUA"/>
    <property type="match status" value="1"/>
</dbReference>
<dbReference type="Gene3D" id="2.30.130.10">
    <property type="entry name" value="PUA domain"/>
    <property type="match status" value="1"/>
</dbReference>
<dbReference type="eggNOG" id="COG0263">
    <property type="taxonomic scope" value="Bacteria"/>
</dbReference>
<dbReference type="Proteomes" id="UP000016511">
    <property type="component" value="Unassembled WGS sequence"/>
</dbReference>
<dbReference type="PROSITE" id="PS50890">
    <property type="entry name" value="PUA"/>
    <property type="match status" value="1"/>
</dbReference>
<feature type="domain" description="PUA" evidence="9">
    <location>
        <begin position="320"/>
        <end position="425"/>
    </location>
</feature>
<evidence type="ECO:0000256" key="6">
    <source>
        <dbReference type="ARBA" id="ARBA00022777"/>
    </source>
</evidence>
<reference evidence="10 11" key="1">
    <citation type="submission" date="2013-08" db="EMBL/GenBank/DDBJ databases">
        <authorList>
            <person name="Weinstock G."/>
            <person name="Sodergren E."/>
            <person name="Wylie T."/>
            <person name="Fulton L."/>
            <person name="Fulton R."/>
            <person name="Fronick C."/>
            <person name="O'Laughlin M."/>
            <person name="Godfrey J."/>
            <person name="Miner T."/>
            <person name="Herter B."/>
            <person name="Appelbaum E."/>
            <person name="Cordes M."/>
            <person name="Lek S."/>
            <person name="Wollam A."/>
            <person name="Pepin K.H."/>
            <person name="Palsikar V.B."/>
            <person name="Mitreva M."/>
            <person name="Wilson R.K."/>
        </authorList>
    </citation>
    <scope>NUCLEOTIDE SEQUENCE [LARGE SCALE GENOMIC DNA]</scope>
    <source>
        <strain evidence="10 11">ATCC 12856</strain>
    </source>
</reference>
<dbReference type="GO" id="GO:0005524">
    <property type="term" value="F:ATP binding"/>
    <property type="evidence" value="ECO:0007669"/>
    <property type="project" value="UniProtKB-KW"/>
</dbReference>
<dbReference type="FunFam" id="3.40.1160.10:FF:000018">
    <property type="entry name" value="Glutamate 5-kinase"/>
    <property type="match status" value="1"/>
</dbReference>
<feature type="binding site" evidence="8">
    <location>
        <position position="52"/>
    </location>
    <ligand>
        <name>ATP</name>
        <dbReference type="ChEBI" id="CHEBI:30616"/>
    </ligand>
</feature>
<comment type="pathway">
    <text evidence="8">Amino-acid biosynthesis; L-proline biosynthesis; L-glutamate 5-semialdehyde from L-glutamate: step 1/2.</text>
</comment>
<gene>
    <name evidence="8" type="primary">proB</name>
    <name evidence="10" type="ORF">HMPREF0083_04216</name>
</gene>
<evidence type="ECO:0000259" key="9">
    <source>
        <dbReference type="SMART" id="SM00359"/>
    </source>
</evidence>
<dbReference type="GO" id="GO:0055129">
    <property type="term" value="P:L-proline biosynthetic process"/>
    <property type="evidence" value="ECO:0007669"/>
    <property type="project" value="UniProtKB-UniRule"/>
</dbReference>
<feature type="binding site" evidence="8">
    <location>
        <position position="179"/>
    </location>
    <ligand>
        <name>substrate</name>
    </ligand>
</feature>
<keyword evidence="3 8" id="KW-0641">Proline biosynthesis</keyword>
<dbReference type="PROSITE" id="PS00902">
    <property type="entry name" value="GLUTAMATE_5_KINASE"/>
    <property type="match status" value="1"/>
</dbReference>
<dbReference type="HAMAP" id="MF_00456">
    <property type="entry name" value="ProB"/>
    <property type="match status" value="1"/>
</dbReference>
<evidence type="ECO:0000313" key="10">
    <source>
        <dbReference type="EMBL" id="ERI07676.1"/>
    </source>
</evidence>
<dbReference type="SUPFAM" id="SSF88697">
    <property type="entry name" value="PUA domain-like"/>
    <property type="match status" value="1"/>
</dbReference>
<name>U1YA36_ANEAE</name>
<evidence type="ECO:0000256" key="2">
    <source>
        <dbReference type="ARBA" id="ARBA00022605"/>
    </source>
</evidence>
<evidence type="ECO:0000256" key="5">
    <source>
        <dbReference type="ARBA" id="ARBA00022741"/>
    </source>
</evidence>
<dbReference type="Pfam" id="PF00696">
    <property type="entry name" value="AA_kinase"/>
    <property type="match status" value="1"/>
</dbReference>
<dbReference type="GO" id="GO:0004349">
    <property type="term" value="F:glutamate 5-kinase activity"/>
    <property type="evidence" value="ECO:0007669"/>
    <property type="project" value="UniProtKB-UniRule"/>
</dbReference>
<evidence type="ECO:0000256" key="8">
    <source>
        <dbReference type="HAMAP-Rule" id="MF_00456"/>
    </source>
</evidence>
<dbReference type="UniPathway" id="UPA00098">
    <property type="reaction ID" value="UER00359"/>
</dbReference>
<dbReference type="Pfam" id="PF01472">
    <property type="entry name" value="PUA"/>
    <property type="match status" value="1"/>
</dbReference>
<keyword evidence="2 8" id="KW-0028">Amino-acid biosynthesis</keyword>
<dbReference type="InterPro" id="IPR015947">
    <property type="entry name" value="PUA-like_sf"/>
</dbReference>
<protein>
    <recommendedName>
        <fullName evidence="8">Glutamate 5-kinase</fullName>
        <ecNumber evidence="8">2.7.2.11</ecNumber>
    </recommendedName>
    <alternativeName>
        <fullName evidence="8">Gamma-glutamyl kinase</fullName>
        <shortName evidence="8">GK</shortName>
    </alternativeName>
</protein>
<feature type="binding site" evidence="8">
    <location>
        <begin position="211"/>
        <end position="212"/>
    </location>
    <ligand>
        <name>ATP</name>
        <dbReference type="ChEBI" id="CHEBI:30616"/>
    </ligand>
</feature>
<dbReference type="Gene3D" id="3.40.1160.10">
    <property type="entry name" value="Acetylglutamate kinase-like"/>
    <property type="match status" value="1"/>
</dbReference>
<dbReference type="InterPro" id="IPR001048">
    <property type="entry name" value="Asp/Glu/Uridylate_kinase"/>
</dbReference>
<comment type="similarity">
    <text evidence="8">Belongs to the glutamate 5-kinase family.</text>
</comment>
<dbReference type="InterPro" id="IPR002478">
    <property type="entry name" value="PUA"/>
</dbReference>
<evidence type="ECO:0000256" key="3">
    <source>
        <dbReference type="ARBA" id="ARBA00022650"/>
    </source>
</evidence>
<evidence type="ECO:0000256" key="4">
    <source>
        <dbReference type="ARBA" id="ARBA00022679"/>
    </source>
</evidence>
<evidence type="ECO:0000256" key="1">
    <source>
        <dbReference type="ARBA" id="ARBA00022490"/>
    </source>
</evidence>
<comment type="catalytic activity">
    <reaction evidence="8">
        <text>L-glutamate + ATP = L-glutamyl 5-phosphate + ADP</text>
        <dbReference type="Rhea" id="RHEA:14877"/>
        <dbReference type="ChEBI" id="CHEBI:29985"/>
        <dbReference type="ChEBI" id="CHEBI:30616"/>
        <dbReference type="ChEBI" id="CHEBI:58274"/>
        <dbReference type="ChEBI" id="CHEBI:456216"/>
        <dbReference type="EC" id="2.7.2.11"/>
    </reaction>
</comment>
<dbReference type="PRINTS" id="PR00474">
    <property type="entry name" value="GLU5KINASE"/>
</dbReference>
<dbReference type="InterPro" id="IPR011529">
    <property type="entry name" value="Glu_5kinase"/>
</dbReference>
<keyword evidence="6 8" id="KW-0418">Kinase</keyword>
<dbReference type="STRING" id="649747.HMPREF0083_04216"/>
<dbReference type="InterPro" id="IPR036974">
    <property type="entry name" value="PUA_sf"/>
</dbReference>
<evidence type="ECO:0000256" key="7">
    <source>
        <dbReference type="ARBA" id="ARBA00022840"/>
    </source>
</evidence>
<dbReference type="EMBL" id="AWSJ01000254">
    <property type="protein sequence ID" value="ERI07676.1"/>
    <property type="molecule type" value="Genomic_DNA"/>
</dbReference>
<dbReference type="CDD" id="cd21157">
    <property type="entry name" value="PUA_G5K"/>
    <property type="match status" value="1"/>
</dbReference>
<organism evidence="10 11">
    <name type="scientific">Aneurinibacillus aneurinilyticus ATCC 12856</name>
    <dbReference type="NCBI Taxonomy" id="649747"/>
    <lineage>
        <taxon>Bacteria</taxon>
        <taxon>Bacillati</taxon>
        <taxon>Bacillota</taxon>
        <taxon>Bacilli</taxon>
        <taxon>Bacillales</taxon>
        <taxon>Paenibacillaceae</taxon>
        <taxon>Aneurinibacillus group</taxon>
        <taxon>Aneurinibacillus</taxon>
    </lineage>
</organism>
<dbReference type="InterPro" id="IPR036393">
    <property type="entry name" value="AceGlu_kinase-like_sf"/>
</dbReference>
<feature type="binding site" evidence="8">
    <location>
        <position position="92"/>
    </location>
    <ligand>
        <name>substrate</name>
    </ligand>
</feature>
<accession>U1YA36</accession>
<keyword evidence="4 8" id="KW-0808">Transferase</keyword>
<dbReference type="GO" id="GO:0005829">
    <property type="term" value="C:cytosol"/>
    <property type="evidence" value="ECO:0007669"/>
    <property type="project" value="TreeGrafter"/>
</dbReference>
<dbReference type="InterPro" id="IPR001057">
    <property type="entry name" value="Glu/AcGlu_kinase"/>
</dbReference>
<keyword evidence="11" id="KW-1185">Reference proteome</keyword>
<dbReference type="SUPFAM" id="SSF53633">
    <property type="entry name" value="Carbamate kinase-like"/>
    <property type="match status" value="1"/>
</dbReference>
<feature type="binding site" evidence="8">
    <location>
        <begin position="253"/>
        <end position="259"/>
    </location>
    <ligand>
        <name>ATP</name>
        <dbReference type="ChEBI" id="CHEBI:30616"/>
    </ligand>
</feature>
<feature type="binding site" evidence="8">
    <location>
        <position position="191"/>
    </location>
    <ligand>
        <name>substrate</name>
    </ligand>
</feature>
<dbReference type="NCBIfam" id="TIGR01027">
    <property type="entry name" value="proB"/>
    <property type="match status" value="1"/>
</dbReference>
<dbReference type="EC" id="2.7.2.11" evidence="8"/>
<dbReference type="GO" id="GO:0003723">
    <property type="term" value="F:RNA binding"/>
    <property type="evidence" value="ECO:0007669"/>
    <property type="project" value="InterPro"/>
</dbReference>
<dbReference type="InterPro" id="IPR019797">
    <property type="entry name" value="Glutamate_5-kinase_CS"/>
</dbReference>
<dbReference type="InterPro" id="IPR005715">
    <property type="entry name" value="Glu_5kinase/COase_Synthase"/>
</dbReference>
<dbReference type="PATRIC" id="fig|649747.3.peg.3823"/>
<dbReference type="InterPro" id="IPR041739">
    <property type="entry name" value="G5K_ProB"/>
</dbReference>
<sequence>MRIANEGGTAEAKPFVLFIGTEGFFIFWKTRKGREAEIGFMDTKKKHRIVVKIGSSSLTNPTGGLSRDKLGEHVSALAALREAGHEVILVSSGAVAAGFTSLGYPSRPVTLEGKQSAAAVGQGLLIQAYNDELRTYDLTGAQILLTRDDFSKRNRYHNAHRTLNELLKRGVLPIVNENDCVAVDELTFGDNDMLSALVAGFVRADDLIILTDTDGLYDADPRSNPHAKKFTLIEDITPDIEALAGGAGSQVGTGGMRSKINAAKFALSLGIDVFIGTGTGADKLLDTLNGKGAGTYFRNQMKAPLKAHKQWIAFHAESDGRIEVDAGAAHALLHEGKSLLPSGITNVAGEFMAGQVVEVTDTTGRLLGKGEVNYSSAQLEQAKGESTAFCREKLGIHRVEAVHRDNWVTLNIEEINKQDHKEEIMQ</sequence>
<keyword evidence="7 8" id="KW-0067">ATP-binding</keyword>
<keyword evidence="1 8" id="KW-0963">Cytoplasm</keyword>
<evidence type="ECO:0000313" key="11">
    <source>
        <dbReference type="Proteomes" id="UP000016511"/>
    </source>
</evidence>
<dbReference type="HOGENOM" id="CLU_025400_2_0_9"/>
<dbReference type="PIRSF" id="PIRSF000729">
    <property type="entry name" value="GK"/>
    <property type="match status" value="1"/>
</dbReference>
<keyword evidence="5 8" id="KW-0547">Nucleotide-binding</keyword>
<comment type="caution">
    <text evidence="10">The sequence shown here is derived from an EMBL/GenBank/DDBJ whole genome shotgun (WGS) entry which is preliminary data.</text>
</comment>
<dbReference type="CDD" id="cd04242">
    <property type="entry name" value="AAK_G5K_ProB"/>
    <property type="match status" value="1"/>
</dbReference>